<feature type="transmembrane region" description="Helical" evidence="1">
    <location>
        <begin position="140"/>
        <end position="161"/>
    </location>
</feature>
<dbReference type="EMBL" id="JAIXMP010000025">
    <property type="protein sequence ID" value="KAI9253803.1"/>
    <property type="molecule type" value="Genomic_DNA"/>
</dbReference>
<keyword evidence="1" id="KW-0472">Membrane</keyword>
<proteinExistence type="predicted"/>
<reference evidence="2" key="2">
    <citation type="submission" date="2023-02" db="EMBL/GenBank/DDBJ databases">
        <authorList>
            <consortium name="DOE Joint Genome Institute"/>
            <person name="Mondo S.J."/>
            <person name="Chang Y."/>
            <person name="Wang Y."/>
            <person name="Ahrendt S."/>
            <person name="Andreopoulos W."/>
            <person name="Barry K."/>
            <person name="Beard J."/>
            <person name="Benny G.L."/>
            <person name="Blankenship S."/>
            <person name="Bonito G."/>
            <person name="Cuomo C."/>
            <person name="Desiro A."/>
            <person name="Gervers K.A."/>
            <person name="Hundley H."/>
            <person name="Kuo A."/>
            <person name="LaButti K."/>
            <person name="Lang B.F."/>
            <person name="Lipzen A."/>
            <person name="O'Donnell K."/>
            <person name="Pangilinan J."/>
            <person name="Reynolds N."/>
            <person name="Sandor L."/>
            <person name="Smith M.W."/>
            <person name="Tsang A."/>
            <person name="Grigoriev I.V."/>
            <person name="Stajich J.E."/>
            <person name="Spatafora J.W."/>
        </authorList>
    </citation>
    <scope>NUCLEOTIDE SEQUENCE</scope>
    <source>
        <strain evidence="2">RSA 2281</strain>
    </source>
</reference>
<evidence type="ECO:0000313" key="2">
    <source>
        <dbReference type="EMBL" id="KAI9253803.1"/>
    </source>
</evidence>
<evidence type="ECO:0000313" key="3">
    <source>
        <dbReference type="Proteomes" id="UP001209540"/>
    </source>
</evidence>
<keyword evidence="1" id="KW-1133">Transmembrane helix</keyword>
<name>A0AAD5PAH7_9FUNG</name>
<accession>A0AAD5PAH7</accession>
<reference evidence="2" key="1">
    <citation type="journal article" date="2022" name="IScience">
        <title>Evolution of zygomycete secretomes and the origins of terrestrial fungal ecologies.</title>
        <authorList>
            <person name="Chang Y."/>
            <person name="Wang Y."/>
            <person name="Mondo S."/>
            <person name="Ahrendt S."/>
            <person name="Andreopoulos W."/>
            <person name="Barry K."/>
            <person name="Beard J."/>
            <person name="Benny G.L."/>
            <person name="Blankenship S."/>
            <person name="Bonito G."/>
            <person name="Cuomo C."/>
            <person name="Desiro A."/>
            <person name="Gervers K.A."/>
            <person name="Hundley H."/>
            <person name="Kuo A."/>
            <person name="LaButti K."/>
            <person name="Lang B.F."/>
            <person name="Lipzen A."/>
            <person name="O'Donnell K."/>
            <person name="Pangilinan J."/>
            <person name="Reynolds N."/>
            <person name="Sandor L."/>
            <person name="Smith M.E."/>
            <person name="Tsang A."/>
            <person name="Grigoriev I.V."/>
            <person name="Stajich J.E."/>
            <person name="Spatafora J.W."/>
        </authorList>
    </citation>
    <scope>NUCLEOTIDE SEQUENCE</scope>
    <source>
        <strain evidence="2">RSA 2281</strain>
    </source>
</reference>
<evidence type="ECO:0000256" key="1">
    <source>
        <dbReference type="SAM" id="Phobius"/>
    </source>
</evidence>
<gene>
    <name evidence="2" type="ORF">BDA99DRAFT_163833</name>
</gene>
<keyword evidence="3" id="KW-1185">Reference proteome</keyword>
<dbReference type="AlphaFoldDB" id="A0AAD5PAH7"/>
<protein>
    <submittedName>
        <fullName evidence="2">Uncharacterized protein</fullName>
    </submittedName>
</protein>
<comment type="caution">
    <text evidence="2">The sequence shown here is derived from an EMBL/GenBank/DDBJ whole genome shotgun (WGS) entry which is preliminary data.</text>
</comment>
<organism evidence="2 3">
    <name type="scientific">Phascolomyces articulosus</name>
    <dbReference type="NCBI Taxonomy" id="60185"/>
    <lineage>
        <taxon>Eukaryota</taxon>
        <taxon>Fungi</taxon>
        <taxon>Fungi incertae sedis</taxon>
        <taxon>Mucoromycota</taxon>
        <taxon>Mucoromycotina</taxon>
        <taxon>Mucoromycetes</taxon>
        <taxon>Mucorales</taxon>
        <taxon>Lichtheimiaceae</taxon>
        <taxon>Phascolomyces</taxon>
    </lineage>
</organism>
<keyword evidence="1" id="KW-0812">Transmembrane</keyword>
<sequence>MQPTTTHDNQSVHSQNEITLTSNVYQDDLKKMATYDEEKNIAASSFPADQKVQEEDLLEEESYPGLVECAPFPALASLDEITHTLTKTKTNQTFKSQRAANIAGGDNDSLKTTAVDPQDEKSGIKTIGEYYGTEGIKNPGWMAVFATFLVNFFIFGTIFSWGNFQRL</sequence>
<dbReference type="Proteomes" id="UP001209540">
    <property type="component" value="Unassembled WGS sequence"/>
</dbReference>